<proteinExistence type="predicted"/>
<accession>A0AAD6IYI9</accession>
<name>A0AAD6IYI9_DREDA</name>
<dbReference type="Proteomes" id="UP001221413">
    <property type="component" value="Unassembled WGS sequence"/>
</dbReference>
<evidence type="ECO:0000256" key="1">
    <source>
        <dbReference type="SAM" id="MobiDB-lite"/>
    </source>
</evidence>
<comment type="caution">
    <text evidence="2">The sequence shown here is derived from an EMBL/GenBank/DDBJ whole genome shotgun (WGS) entry which is preliminary data.</text>
</comment>
<sequence length="485" mass="48783">MSDDHAVTPSKPITRNPIGGFVLAWLGVINIILNLPSTAAAVAIAEGTSIATATSPATNAHARPHRNDGYPPPVRLRLPETAKYRPADVEELVRQHEDAVANGMPRPVMKLFADAVDAGEKYYFHVDSFGVEANVGVQYLPVNVHFDFTDDDDSSPDGEDALLDKRAGEHSKRQASCPSGSAPCVNISKLGVCCPGGTACVNIQDTGFGTVGCCPNGSPCGSTLSNCAPGYAQCPQGSGGGCCLPGYACSPNGCLIGAGNTVTIAGLPATSVVVVNPNPPVVSTSTGWSTSTVTVAAVAGGLDICQGGYYPCAASLGYGCCRIGYLCGATDCPYYTGPGVPGSEYATSGVTVTLPGGNGGVINPSTIIYPTEGFSTIGTLTVAGVNTQGDAKITNAPGALVAVNGGGCPAGFSQCGAEFNGGCCRAGRACGVSYCPVVQEVVNSVPNGGGPGVVTITTTAGGVVNVGETGDNGLCPTSWICVWDI</sequence>
<protein>
    <submittedName>
        <fullName evidence="2">Uncharacterized protein</fullName>
    </submittedName>
</protein>
<dbReference type="AlphaFoldDB" id="A0AAD6IYI9"/>
<dbReference type="PANTHER" id="PTHR39599:SF2">
    <property type="entry name" value="ANCHORED PROTEIN, PUTATIVE (AFU_ORTHOLOGUE AFUA_1G09650)-RELATED"/>
    <property type="match status" value="1"/>
</dbReference>
<gene>
    <name evidence="2" type="ORF">Dda_4570</name>
</gene>
<evidence type="ECO:0000313" key="3">
    <source>
        <dbReference type="Proteomes" id="UP001221413"/>
    </source>
</evidence>
<reference evidence="2" key="1">
    <citation type="submission" date="2023-01" db="EMBL/GenBank/DDBJ databases">
        <title>The chitinases involved in constricting ring structure development in the nematode-trapping fungus Drechslerella dactyloides.</title>
        <authorList>
            <person name="Wang R."/>
            <person name="Zhang L."/>
            <person name="Tang P."/>
            <person name="Li S."/>
            <person name="Liang L."/>
        </authorList>
    </citation>
    <scope>NUCLEOTIDE SEQUENCE</scope>
    <source>
        <strain evidence="2">YMF1.00031</strain>
    </source>
</reference>
<organism evidence="2 3">
    <name type="scientific">Drechslerella dactyloides</name>
    <name type="common">Nematode-trapping fungus</name>
    <name type="synonym">Arthrobotrys dactyloides</name>
    <dbReference type="NCBI Taxonomy" id="74499"/>
    <lineage>
        <taxon>Eukaryota</taxon>
        <taxon>Fungi</taxon>
        <taxon>Dikarya</taxon>
        <taxon>Ascomycota</taxon>
        <taxon>Pezizomycotina</taxon>
        <taxon>Orbiliomycetes</taxon>
        <taxon>Orbiliales</taxon>
        <taxon>Orbiliaceae</taxon>
        <taxon>Drechslerella</taxon>
    </lineage>
</organism>
<feature type="region of interest" description="Disordered" evidence="1">
    <location>
        <begin position="55"/>
        <end position="74"/>
    </location>
</feature>
<dbReference type="EMBL" id="JAQGDS010000005">
    <property type="protein sequence ID" value="KAJ6260344.1"/>
    <property type="molecule type" value="Genomic_DNA"/>
</dbReference>
<keyword evidence="3" id="KW-1185">Reference proteome</keyword>
<dbReference type="PANTHER" id="PTHR39599">
    <property type="entry name" value="GPI-ANCHORED PROTEIN (EUROFUNG)-RELATED-RELATED"/>
    <property type="match status" value="1"/>
</dbReference>
<evidence type="ECO:0000313" key="2">
    <source>
        <dbReference type="EMBL" id="KAJ6260344.1"/>
    </source>
</evidence>